<evidence type="ECO:0000256" key="2">
    <source>
        <dbReference type="ARBA" id="ARBA00022692"/>
    </source>
</evidence>
<dbReference type="PROSITE" id="PS50850">
    <property type="entry name" value="MFS"/>
    <property type="match status" value="1"/>
</dbReference>
<sequence>MRFLNLELIFDHMGHFGRLQILLYFICAYQNVSCGIHYVSTIFMLITPVYTCKPPGEVKRAVFQNVSSWRLEEILTLLSPGQKDHIAVELQDGEIWELSRCSRIWRENMSHLDYEYSGYKHNIPCSDGYVYDQSKWENSVVTRWDLVCDRKWYADVIQPFIMFGVLLGAIIFAYLSDRIGRRMVLWCTSIGVFLFGITSVFTFDYYSFLASRFLLAVSASGYHVVVFIYVMEFIGMKFRTCVSIHLHTSFAIGIITVSLMSQLVKTMWIYQMILSTVTVPFILCCWMLPETPFWLFSKGKYKEAQILVDIMAEGNMVGCDLSELFSLDLNGPVSNASVAKKHNITDLFFDWNIASRTLMLWIIWFTCSLGFFSLNLNAFNIINNESLQLILVGSLEIAATSFVSIVLDRVGRRKVLICSLLCTVLVCGMLMVIPQENQNGTIWTIVVVMIGKFAIGSAFGLIYLYTAELYPTIIRSTAVGSGSMVCRVVSIMSPLSKEISKTWILIPQLSLGIMALLSLLLAVQLPETVGKPLVTTWEEMAQLEAEKTSLPQTKDTGLGKEEATDLEGSAAAAE</sequence>
<keyword evidence="9" id="KW-1185">Reference proteome</keyword>
<dbReference type="SUPFAM" id="SSF103473">
    <property type="entry name" value="MFS general substrate transporter"/>
    <property type="match status" value="1"/>
</dbReference>
<dbReference type="InterPro" id="IPR036259">
    <property type="entry name" value="MFS_trans_sf"/>
</dbReference>
<feature type="transmembrane region" description="Helical" evidence="6">
    <location>
        <begin position="21"/>
        <end position="46"/>
    </location>
</feature>
<keyword evidence="4 6" id="KW-0472">Membrane</keyword>
<dbReference type="PANTHER" id="PTHR24064">
    <property type="entry name" value="SOLUTE CARRIER FAMILY 22 MEMBER"/>
    <property type="match status" value="1"/>
</dbReference>
<dbReference type="GO" id="GO:0046717">
    <property type="term" value="P:acid secretion"/>
    <property type="evidence" value="ECO:0007669"/>
    <property type="project" value="Ensembl"/>
</dbReference>
<dbReference type="GO" id="GO:0030317">
    <property type="term" value="P:flagellated sperm motility"/>
    <property type="evidence" value="ECO:0007669"/>
    <property type="project" value="Ensembl"/>
</dbReference>
<keyword evidence="3 6" id="KW-1133">Transmembrane helix</keyword>
<feature type="transmembrane region" description="Helical" evidence="6">
    <location>
        <begin position="502"/>
        <end position="523"/>
    </location>
</feature>
<dbReference type="GO" id="GO:0007338">
    <property type="term" value="P:single fertilization"/>
    <property type="evidence" value="ECO:0007669"/>
    <property type="project" value="Ensembl"/>
</dbReference>
<dbReference type="OrthoDB" id="2261376at2759"/>
<dbReference type="InterPro" id="IPR020846">
    <property type="entry name" value="MFS_dom"/>
</dbReference>
<evidence type="ECO:0000313" key="8">
    <source>
        <dbReference type="Ensembl" id="ENSSVLP00005016043.1"/>
    </source>
</evidence>
<dbReference type="GO" id="GO:0015606">
    <property type="term" value="F:spermidine transmembrane transporter activity"/>
    <property type="evidence" value="ECO:0007669"/>
    <property type="project" value="Ensembl"/>
</dbReference>
<dbReference type="GO" id="GO:0005275">
    <property type="term" value="F:amine transmembrane transporter activity"/>
    <property type="evidence" value="ECO:0007669"/>
    <property type="project" value="Ensembl"/>
</dbReference>
<feature type="domain" description="Major facilitator superfamily (MFS) profile" evidence="7">
    <location>
        <begin position="106"/>
        <end position="530"/>
    </location>
</feature>
<feature type="transmembrane region" description="Helical" evidence="6">
    <location>
        <begin position="358"/>
        <end position="382"/>
    </location>
</feature>
<dbReference type="GO" id="GO:0015226">
    <property type="term" value="F:carnitine transmembrane transporter activity"/>
    <property type="evidence" value="ECO:0007669"/>
    <property type="project" value="Ensembl"/>
</dbReference>
<feature type="transmembrane region" description="Helical" evidence="6">
    <location>
        <begin position="242"/>
        <end position="261"/>
    </location>
</feature>
<feature type="transmembrane region" description="Helical" evidence="6">
    <location>
        <begin position="440"/>
        <end position="465"/>
    </location>
</feature>
<keyword evidence="2 6" id="KW-0812">Transmembrane</keyword>
<feature type="transmembrane region" description="Helical" evidence="6">
    <location>
        <begin position="156"/>
        <end position="176"/>
    </location>
</feature>
<feature type="transmembrane region" description="Helical" evidence="6">
    <location>
        <begin position="388"/>
        <end position="408"/>
    </location>
</feature>
<feature type="transmembrane region" description="Helical" evidence="6">
    <location>
        <begin position="415"/>
        <end position="434"/>
    </location>
</feature>
<dbReference type="AlphaFoldDB" id="A0A8D2CX45"/>
<dbReference type="GeneTree" id="ENSGT00940000160723"/>
<dbReference type="Pfam" id="PF00083">
    <property type="entry name" value="Sugar_tr"/>
    <property type="match status" value="1"/>
</dbReference>
<gene>
    <name evidence="8" type="primary">SLC22A16</name>
</gene>
<evidence type="ECO:0000313" key="9">
    <source>
        <dbReference type="Proteomes" id="UP000694564"/>
    </source>
</evidence>
<feature type="transmembrane region" description="Helical" evidence="6">
    <location>
        <begin position="183"/>
        <end position="203"/>
    </location>
</feature>
<evidence type="ECO:0000259" key="7">
    <source>
        <dbReference type="PROSITE" id="PS50850"/>
    </source>
</evidence>
<evidence type="ECO:0000256" key="5">
    <source>
        <dbReference type="SAM" id="MobiDB-lite"/>
    </source>
</evidence>
<dbReference type="InterPro" id="IPR005829">
    <property type="entry name" value="Sugar_transporter_CS"/>
</dbReference>
<name>A0A8D2CX45_SCIVU</name>
<dbReference type="Gene3D" id="1.20.1250.20">
    <property type="entry name" value="MFS general substrate transporter like domains"/>
    <property type="match status" value="1"/>
</dbReference>
<reference evidence="8" key="1">
    <citation type="submission" date="2025-08" db="UniProtKB">
        <authorList>
            <consortium name="Ensembl"/>
        </authorList>
    </citation>
    <scope>IDENTIFICATION</scope>
</reference>
<feature type="transmembrane region" description="Helical" evidence="6">
    <location>
        <begin position="267"/>
        <end position="288"/>
    </location>
</feature>
<evidence type="ECO:0000256" key="3">
    <source>
        <dbReference type="ARBA" id="ARBA00022989"/>
    </source>
</evidence>
<feature type="transmembrane region" description="Helical" evidence="6">
    <location>
        <begin position="209"/>
        <end position="230"/>
    </location>
</feature>
<accession>A0A8D2CX45</accession>
<dbReference type="PROSITE" id="PS00216">
    <property type="entry name" value="SUGAR_TRANSPORT_1"/>
    <property type="match status" value="1"/>
</dbReference>
<dbReference type="GO" id="GO:0005829">
    <property type="term" value="C:cytosol"/>
    <property type="evidence" value="ECO:0007669"/>
    <property type="project" value="Ensembl"/>
</dbReference>
<protein>
    <submittedName>
        <fullName evidence="8">Solute carrier family 22 member 16</fullName>
    </submittedName>
</protein>
<organism evidence="8 9">
    <name type="scientific">Sciurus vulgaris</name>
    <name type="common">Eurasian red squirrel</name>
    <dbReference type="NCBI Taxonomy" id="55149"/>
    <lineage>
        <taxon>Eukaryota</taxon>
        <taxon>Metazoa</taxon>
        <taxon>Chordata</taxon>
        <taxon>Craniata</taxon>
        <taxon>Vertebrata</taxon>
        <taxon>Euteleostomi</taxon>
        <taxon>Mammalia</taxon>
        <taxon>Eutheria</taxon>
        <taxon>Euarchontoglires</taxon>
        <taxon>Glires</taxon>
        <taxon>Rodentia</taxon>
        <taxon>Sciuromorpha</taxon>
        <taxon>Sciuridae</taxon>
        <taxon>Sciurinae</taxon>
        <taxon>Sciurini</taxon>
        <taxon>Sciurus</taxon>
    </lineage>
</organism>
<dbReference type="Ensembl" id="ENSSVLT00005017835.1">
    <property type="protein sequence ID" value="ENSSVLP00005016043.1"/>
    <property type="gene ID" value="ENSSVLG00005012781.1"/>
</dbReference>
<evidence type="ECO:0000256" key="1">
    <source>
        <dbReference type="ARBA" id="ARBA00004141"/>
    </source>
</evidence>
<comment type="subcellular location">
    <subcellularLocation>
        <location evidence="1">Membrane</location>
        <topology evidence="1">Multi-pass membrane protein</topology>
    </subcellularLocation>
</comment>
<evidence type="ECO:0000256" key="6">
    <source>
        <dbReference type="SAM" id="Phobius"/>
    </source>
</evidence>
<dbReference type="InterPro" id="IPR005828">
    <property type="entry name" value="MFS_sugar_transport-like"/>
</dbReference>
<dbReference type="GO" id="GO:0005886">
    <property type="term" value="C:plasma membrane"/>
    <property type="evidence" value="ECO:0007669"/>
    <property type="project" value="Ensembl"/>
</dbReference>
<proteinExistence type="predicted"/>
<evidence type="ECO:0000256" key="4">
    <source>
        <dbReference type="ARBA" id="ARBA00023136"/>
    </source>
</evidence>
<dbReference type="Proteomes" id="UP000694564">
    <property type="component" value="Chromosome 7"/>
</dbReference>
<feature type="region of interest" description="Disordered" evidence="5">
    <location>
        <begin position="545"/>
        <end position="574"/>
    </location>
</feature>
<reference evidence="8" key="2">
    <citation type="submission" date="2025-09" db="UniProtKB">
        <authorList>
            <consortium name="Ensembl"/>
        </authorList>
    </citation>
    <scope>IDENTIFICATION</scope>
</reference>